<name>A0ABW1ZNE2_9DEIO</name>
<comment type="caution">
    <text evidence="1">The sequence shown here is derived from an EMBL/GenBank/DDBJ whole genome shotgun (WGS) entry which is preliminary data.</text>
</comment>
<sequence length="63" mass="6243">MSLAIGVVNMVPVAGLGGPRSAADLLVYGLHAALDVAAALLALQALRAAPAFKNRLLSAAGHP</sequence>
<evidence type="ECO:0000313" key="2">
    <source>
        <dbReference type="Proteomes" id="UP001596317"/>
    </source>
</evidence>
<accession>A0ABW1ZNE2</accession>
<proteinExistence type="predicted"/>
<keyword evidence="2" id="KW-1185">Reference proteome</keyword>
<dbReference type="Proteomes" id="UP001596317">
    <property type="component" value="Unassembled WGS sequence"/>
</dbReference>
<evidence type="ECO:0000313" key="1">
    <source>
        <dbReference type="EMBL" id="MFC6661979.1"/>
    </source>
</evidence>
<gene>
    <name evidence="1" type="ORF">ACFP90_17865</name>
</gene>
<protein>
    <submittedName>
        <fullName evidence="1">Uncharacterized protein</fullName>
    </submittedName>
</protein>
<dbReference type="RefSeq" id="WP_380057728.1">
    <property type="nucleotide sequence ID" value="NZ_JBHSWB010000001.1"/>
</dbReference>
<dbReference type="EMBL" id="JBHSWB010000001">
    <property type="protein sequence ID" value="MFC6661979.1"/>
    <property type="molecule type" value="Genomic_DNA"/>
</dbReference>
<reference evidence="2" key="1">
    <citation type="journal article" date="2019" name="Int. J. Syst. Evol. Microbiol.">
        <title>The Global Catalogue of Microorganisms (GCM) 10K type strain sequencing project: providing services to taxonomists for standard genome sequencing and annotation.</title>
        <authorList>
            <consortium name="The Broad Institute Genomics Platform"/>
            <consortium name="The Broad Institute Genome Sequencing Center for Infectious Disease"/>
            <person name="Wu L."/>
            <person name="Ma J."/>
        </authorList>
    </citation>
    <scope>NUCLEOTIDE SEQUENCE [LARGE SCALE GENOMIC DNA]</scope>
    <source>
        <strain evidence="2">CCUG 63830</strain>
    </source>
</reference>
<organism evidence="1 2">
    <name type="scientific">Deinococcus multiflagellatus</name>
    <dbReference type="NCBI Taxonomy" id="1656887"/>
    <lineage>
        <taxon>Bacteria</taxon>
        <taxon>Thermotogati</taxon>
        <taxon>Deinococcota</taxon>
        <taxon>Deinococci</taxon>
        <taxon>Deinococcales</taxon>
        <taxon>Deinococcaceae</taxon>
        <taxon>Deinococcus</taxon>
    </lineage>
</organism>